<comment type="caution">
    <text evidence="2">The sequence shown here is derived from an EMBL/GenBank/DDBJ whole genome shotgun (WGS) entry which is preliminary data.</text>
</comment>
<dbReference type="Proteomes" id="UP001283361">
    <property type="component" value="Unassembled WGS sequence"/>
</dbReference>
<sequence length="83" mass="9311">MVEIITISYKNFGNPGSGSYRVTSVSPRSRAILMAAWIARALRSANRVRIQATVGGRRERRLKYSVFVLCCLAVLFVYRTDLG</sequence>
<proteinExistence type="predicted"/>
<keyword evidence="1" id="KW-0812">Transmembrane</keyword>
<keyword evidence="1" id="KW-0472">Membrane</keyword>
<gene>
    <name evidence="2" type="ORF">RRG08_052121</name>
</gene>
<accession>A0AAE1DS80</accession>
<evidence type="ECO:0000313" key="2">
    <source>
        <dbReference type="EMBL" id="KAK3780974.1"/>
    </source>
</evidence>
<dbReference type="EMBL" id="JAWDGP010002675">
    <property type="protein sequence ID" value="KAK3780974.1"/>
    <property type="molecule type" value="Genomic_DNA"/>
</dbReference>
<feature type="transmembrane region" description="Helical" evidence="1">
    <location>
        <begin position="62"/>
        <end position="78"/>
    </location>
</feature>
<organism evidence="2 3">
    <name type="scientific">Elysia crispata</name>
    <name type="common">lettuce slug</name>
    <dbReference type="NCBI Taxonomy" id="231223"/>
    <lineage>
        <taxon>Eukaryota</taxon>
        <taxon>Metazoa</taxon>
        <taxon>Spiralia</taxon>
        <taxon>Lophotrochozoa</taxon>
        <taxon>Mollusca</taxon>
        <taxon>Gastropoda</taxon>
        <taxon>Heterobranchia</taxon>
        <taxon>Euthyneura</taxon>
        <taxon>Panpulmonata</taxon>
        <taxon>Sacoglossa</taxon>
        <taxon>Placobranchoidea</taxon>
        <taxon>Plakobranchidae</taxon>
        <taxon>Elysia</taxon>
    </lineage>
</organism>
<keyword evidence="3" id="KW-1185">Reference proteome</keyword>
<evidence type="ECO:0000256" key="1">
    <source>
        <dbReference type="SAM" id="Phobius"/>
    </source>
</evidence>
<evidence type="ECO:0000313" key="3">
    <source>
        <dbReference type="Proteomes" id="UP001283361"/>
    </source>
</evidence>
<protein>
    <submittedName>
        <fullName evidence="2">Uncharacterized protein</fullName>
    </submittedName>
</protein>
<keyword evidence="1" id="KW-1133">Transmembrane helix</keyword>
<reference evidence="2" key="1">
    <citation type="journal article" date="2023" name="G3 (Bethesda)">
        <title>A reference genome for the long-term kleptoplast-retaining sea slug Elysia crispata morphotype clarki.</title>
        <authorList>
            <person name="Eastman K.E."/>
            <person name="Pendleton A.L."/>
            <person name="Shaikh M.A."/>
            <person name="Suttiyut T."/>
            <person name="Ogas R."/>
            <person name="Tomko P."/>
            <person name="Gavelis G."/>
            <person name="Widhalm J.R."/>
            <person name="Wisecaver J.H."/>
        </authorList>
    </citation>
    <scope>NUCLEOTIDE SEQUENCE</scope>
    <source>
        <strain evidence="2">ECLA1</strain>
    </source>
</reference>
<name>A0AAE1DS80_9GAST</name>
<dbReference type="AlphaFoldDB" id="A0AAE1DS80"/>